<proteinExistence type="predicted"/>
<evidence type="ECO:0000313" key="1">
    <source>
        <dbReference type="EMBL" id="RAI25495.1"/>
    </source>
</evidence>
<protein>
    <submittedName>
        <fullName evidence="1">Uncharacterized protein</fullName>
    </submittedName>
</protein>
<accession>A0A327JH94</accession>
<dbReference type="AlphaFoldDB" id="A0A327JH94"/>
<gene>
    <name evidence="1" type="ORF">CH339_17920</name>
</gene>
<dbReference type="EMBL" id="NPEV01000046">
    <property type="protein sequence ID" value="RAI25495.1"/>
    <property type="molecule type" value="Genomic_DNA"/>
</dbReference>
<dbReference type="Pfam" id="PF26373">
    <property type="entry name" value="MamC"/>
    <property type="match status" value="1"/>
</dbReference>
<dbReference type="Proteomes" id="UP000249299">
    <property type="component" value="Unassembled WGS sequence"/>
</dbReference>
<name>A0A327JH94_9HYPH</name>
<dbReference type="InterPro" id="IPR058956">
    <property type="entry name" value="MamC"/>
</dbReference>
<sequence>MRPAYPALRAGTIGVMVGGAGAAARNIPAYRAGTMTRQEAVADTARTAFFAGAAAAVADAAARALGGSGALPTAAAAATGAAVMYYLAKSANEKTGDEK</sequence>
<reference evidence="1 2" key="1">
    <citation type="submission" date="2017-07" db="EMBL/GenBank/DDBJ databases">
        <title>Draft Genome Sequences of Select Purple Nonsulfur Bacteria.</title>
        <authorList>
            <person name="Lasarre B."/>
            <person name="Mckinlay J.B."/>
        </authorList>
    </citation>
    <scope>NUCLEOTIDE SEQUENCE [LARGE SCALE GENOMIC DNA]</scope>
    <source>
        <strain evidence="1 2">DSM 11290</strain>
    </source>
</reference>
<organism evidence="1 2">
    <name type="scientific">Rhodobium orientis</name>
    <dbReference type="NCBI Taxonomy" id="34017"/>
    <lineage>
        <taxon>Bacteria</taxon>
        <taxon>Pseudomonadati</taxon>
        <taxon>Pseudomonadota</taxon>
        <taxon>Alphaproteobacteria</taxon>
        <taxon>Hyphomicrobiales</taxon>
        <taxon>Rhodobiaceae</taxon>
        <taxon>Rhodobium</taxon>
    </lineage>
</organism>
<evidence type="ECO:0000313" key="2">
    <source>
        <dbReference type="Proteomes" id="UP000249299"/>
    </source>
</evidence>
<keyword evidence="2" id="KW-1185">Reference proteome</keyword>
<comment type="caution">
    <text evidence="1">The sequence shown here is derived from an EMBL/GenBank/DDBJ whole genome shotgun (WGS) entry which is preliminary data.</text>
</comment>